<dbReference type="SUPFAM" id="SSF48452">
    <property type="entry name" value="TPR-like"/>
    <property type="match status" value="1"/>
</dbReference>
<evidence type="ECO:0000313" key="2">
    <source>
        <dbReference type="Proteomes" id="UP001198163"/>
    </source>
</evidence>
<protein>
    <submittedName>
        <fullName evidence="1">Uncharacterized protein</fullName>
    </submittedName>
</protein>
<reference evidence="1" key="1">
    <citation type="submission" date="2021-08" db="EMBL/GenBank/DDBJ databases">
        <title>Comparative analyses of Brucepasteria parasyntrophica and Teretinema zuelzerae.</title>
        <authorList>
            <person name="Song Y."/>
            <person name="Brune A."/>
        </authorList>
    </citation>
    <scope>NUCLEOTIDE SEQUENCE</scope>
    <source>
        <strain evidence="1">DSM 1903</strain>
    </source>
</reference>
<sequence length="804" mass="90422">MLFVYVDMRYQRQLNLICPDVPAAFFRDAGAYASGNGGRLIRLSGGSAWFFEDRSVGYAFSASRFLSDIRSLLEEHRERVRECLVIVDICSDDCTPDSLNEHLAKYENTLFPDLGILISPHALAVLNPYISVVSHQDSQFSFFAGLRLTEYVEPNKDESAGAASRFSLFAQENLHPLFALRDVSATFPDADSSLLSPEDSVKFFDAQAAMNAFCSRRYEDSMPDYLISACHEWFTYRIQMITAACGAPPVFVLYGKPESTAALHAFFDSISGFCAVESGAKGVYLPGNAANMPEDLAELAWLMYRALSCLFTDELPAFFKYLGKDSPFLIPLGTLLYSEGMLSDSREFRTFNRLLIESLRKRLGERVFKLDKTFAGYLWKKYEKGELQPVSSLSKVLETLSFSIPDDFKLNCLLRGTETLESCSDDSCSFSSPEVRESLTEFLKALAAYQDRKIDESAALVRRSLHRFQKAGALSGEYRSLSLIAFLSLVQKKADDSIVYLEYALENAEKMHDPSAVIATRFDMAMVYFVMGNYHFSLCVLDSLDKPVGEYYAKDREILHVFMKGRVQFELGAYRQAELLFQTASALADAHGIPGADPLCRVWYARSIMHQNRFASAESILSSHLGAIPEAAVFLAESALLSGRPLAGFSPAKHPLFQEAVDSKRRLFTPATFDWSSGFALAEDRCYCASGEPSVLERMYSFYQAVWDVRFNSSPDISKLAVLSREALDAKDPWAAVYFYFAWDYGLRAGTVPAADMSVWLSMAFKYMQKRANYISDNGMREEFMQTPTFNSRLWRAARENMLI</sequence>
<accession>A0AAE3EJZ5</accession>
<name>A0AAE3EJZ5_9SPIR</name>
<dbReference type="RefSeq" id="WP_230755483.1">
    <property type="nucleotide sequence ID" value="NZ_JAINWA010000003.1"/>
</dbReference>
<dbReference type="AlphaFoldDB" id="A0AAE3EJZ5"/>
<organism evidence="1 2">
    <name type="scientific">Teretinema zuelzerae</name>
    <dbReference type="NCBI Taxonomy" id="156"/>
    <lineage>
        <taxon>Bacteria</taxon>
        <taxon>Pseudomonadati</taxon>
        <taxon>Spirochaetota</taxon>
        <taxon>Spirochaetia</taxon>
        <taxon>Spirochaetales</taxon>
        <taxon>Treponemataceae</taxon>
        <taxon>Teretinema</taxon>
    </lineage>
</organism>
<dbReference type="Gene3D" id="1.25.40.10">
    <property type="entry name" value="Tetratricopeptide repeat domain"/>
    <property type="match status" value="1"/>
</dbReference>
<keyword evidence="2" id="KW-1185">Reference proteome</keyword>
<dbReference type="Proteomes" id="UP001198163">
    <property type="component" value="Unassembled WGS sequence"/>
</dbReference>
<proteinExistence type="predicted"/>
<gene>
    <name evidence="1" type="ORF">K7J14_09125</name>
</gene>
<dbReference type="EMBL" id="JAINWA010000003">
    <property type="protein sequence ID" value="MCD1654863.1"/>
    <property type="molecule type" value="Genomic_DNA"/>
</dbReference>
<comment type="caution">
    <text evidence="1">The sequence shown here is derived from an EMBL/GenBank/DDBJ whole genome shotgun (WGS) entry which is preliminary data.</text>
</comment>
<dbReference type="InterPro" id="IPR011990">
    <property type="entry name" value="TPR-like_helical_dom_sf"/>
</dbReference>
<evidence type="ECO:0000313" key="1">
    <source>
        <dbReference type="EMBL" id="MCD1654863.1"/>
    </source>
</evidence>